<evidence type="ECO:0000256" key="1">
    <source>
        <dbReference type="SAM" id="Phobius"/>
    </source>
</evidence>
<keyword evidence="1" id="KW-0472">Membrane</keyword>
<organism evidence="3 4">
    <name type="scientific">Candidatus Nitrospira inopinata</name>
    <dbReference type="NCBI Taxonomy" id="1715989"/>
    <lineage>
        <taxon>Bacteria</taxon>
        <taxon>Pseudomonadati</taxon>
        <taxon>Nitrospirota</taxon>
        <taxon>Nitrospiria</taxon>
        <taxon>Nitrospirales</taxon>
        <taxon>Nitrospiraceae</taxon>
        <taxon>Nitrospira</taxon>
    </lineage>
</organism>
<evidence type="ECO:0000313" key="4">
    <source>
        <dbReference type="Proteomes" id="UP000066284"/>
    </source>
</evidence>
<dbReference type="Pfam" id="PF02698">
    <property type="entry name" value="DUF218"/>
    <property type="match status" value="1"/>
</dbReference>
<proteinExistence type="predicted"/>
<dbReference type="KEGG" id="nio:NITINOP_0426"/>
<dbReference type="InterPro" id="IPR014729">
    <property type="entry name" value="Rossmann-like_a/b/a_fold"/>
</dbReference>
<keyword evidence="4" id="KW-1185">Reference proteome</keyword>
<keyword evidence="1" id="KW-1133">Transmembrane helix</keyword>
<feature type="transmembrane region" description="Helical" evidence="1">
    <location>
        <begin position="12"/>
        <end position="33"/>
    </location>
</feature>
<dbReference type="Proteomes" id="UP000066284">
    <property type="component" value="Chromosome 1"/>
</dbReference>
<dbReference type="PANTHER" id="PTHR30336:SF20">
    <property type="entry name" value="DUF218 DOMAIN-CONTAINING PROTEIN"/>
    <property type="match status" value="1"/>
</dbReference>
<gene>
    <name evidence="3" type="ORF">NITINOP_0426</name>
</gene>
<reference evidence="4" key="1">
    <citation type="submission" date="2015-09" db="EMBL/GenBank/DDBJ databases">
        <authorList>
            <person name="Daims H."/>
        </authorList>
    </citation>
    <scope>NUCLEOTIDE SEQUENCE [LARGE SCALE GENOMIC DNA]</scope>
</reference>
<accession>A0A0S4KQG1</accession>
<dbReference type="Gene3D" id="3.40.50.620">
    <property type="entry name" value="HUPs"/>
    <property type="match status" value="1"/>
</dbReference>
<dbReference type="InterPro" id="IPR003848">
    <property type="entry name" value="DUF218"/>
</dbReference>
<dbReference type="AlphaFoldDB" id="A0A0S4KQG1"/>
<keyword evidence="1" id="KW-0812">Transmembrane</keyword>
<sequence>MRRFARRLFTFVAVGGVSAVVLMMGMLNLGHWLSAPRSAPQEADIIVVLGGGEKDRVRRAIDLYKDGYARRVLLTGLTADAERRGDFRLHWRTRFLLAGGVPFEVLLFDDRSRNSYEEAQNAARLMKTQQWRSALVVSDPPHLRRLEMIWQKVASQYGIEYRLIASEPKGWDAAGWWREKVWAKFVGMELVKLAYYATVY</sequence>
<dbReference type="GO" id="GO:0005886">
    <property type="term" value="C:plasma membrane"/>
    <property type="evidence" value="ECO:0007669"/>
    <property type="project" value="TreeGrafter"/>
</dbReference>
<dbReference type="CDD" id="cd06259">
    <property type="entry name" value="YdcF-like"/>
    <property type="match status" value="1"/>
</dbReference>
<evidence type="ECO:0000259" key="2">
    <source>
        <dbReference type="Pfam" id="PF02698"/>
    </source>
</evidence>
<feature type="domain" description="DUF218" evidence="2">
    <location>
        <begin position="44"/>
        <end position="154"/>
    </location>
</feature>
<protein>
    <recommendedName>
        <fullName evidence="2">DUF218 domain-containing protein</fullName>
    </recommendedName>
</protein>
<dbReference type="STRING" id="1715989.NITINOP_0426"/>
<evidence type="ECO:0000313" key="3">
    <source>
        <dbReference type="EMBL" id="CUQ65402.1"/>
    </source>
</evidence>
<dbReference type="EMBL" id="LN885086">
    <property type="protein sequence ID" value="CUQ65402.1"/>
    <property type="molecule type" value="Genomic_DNA"/>
</dbReference>
<dbReference type="InterPro" id="IPR051599">
    <property type="entry name" value="Cell_Envelope_Assoc"/>
</dbReference>
<dbReference type="PANTHER" id="PTHR30336">
    <property type="entry name" value="INNER MEMBRANE PROTEIN, PROBABLE PERMEASE"/>
    <property type="match status" value="1"/>
</dbReference>
<name>A0A0S4KQG1_9BACT</name>